<evidence type="ECO:0000313" key="1">
    <source>
        <dbReference type="EMBL" id="QOV06256.1"/>
    </source>
</evidence>
<reference evidence="1 2" key="1">
    <citation type="submission" date="2020-07" db="EMBL/GenBank/DDBJ databases">
        <title>Complete genome sequence of Burkholderia gladioli phage Maja.</title>
        <authorList>
            <person name="Yu Z."/>
            <person name="Yao G.W."/>
            <person name="Guadalupe Vizoso-Pinto M."/>
            <person name="Sun L."/>
            <person name="Le T."/>
            <person name="Gonzalez C."/>
            <person name="Young R."/>
            <person name="Liu M."/>
        </authorList>
    </citation>
    <scope>NUCLEOTIDE SEQUENCE [LARGE SCALE GENOMIC DNA]</scope>
</reference>
<dbReference type="PROSITE" id="PS51257">
    <property type="entry name" value="PROKAR_LIPOPROTEIN"/>
    <property type="match status" value="1"/>
</dbReference>
<organism evidence="1 2">
    <name type="scientific">Burkholderia phage Maja</name>
    <dbReference type="NCBI Taxonomy" id="2767571"/>
    <lineage>
        <taxon>Viruses</taxon>
        <taxon>Duplodnaviria</taxon>
        <taxon>Heunggongvirae</taxon>
        <taxon>Uroviricota</taxon>
        <taxon>Caudoviricetes</taxon>
        <taxon>Lindbergviridae</taxon>
        <taxon>Gladiolivirus</taxon>
        <taxon>Gladiolivirus maja</taxon>
    </lineage>
</organism>
<gene>
    <name evidence="1" type="ORF">CPT_Maja_036</name>
</gene>
<evidence type="ECO:0000313" key="2">
    <source>
        <dbReference type="Proteomes" id="UP000593952"/>
    </source>
</evidence>
<sequence length="57" mass="6068">MKLIVSFLALTILSGCATLADRASSAPVRHPCGNVWDICPGDSAFLDRINAILQGHM</sequence>
<dbReference type="Proteomes" id="UP000593952">
    <property type="component" value="Segment"/>
</dbReference>
<dbReference type="EMBL" id="MT708549">
    <property type="protein sequence ID" value="QOV06256.1"/>
    <property type="molecule type" value="Genomic_DNA"/>
</dbReference>
<protein>
    <submittedName>
        <fullName evidence="1">O-spanin</fullName>
    </submittedName>
</protein>
<keyword evidence="2" id="KW-1185">Reference proteome</keyword>
<accession>A0A7S6U358</accession>
<name>A0A7S6U358_9CAUD</name>
<proteinExistence type="predicted"/>